<reference evidence="1" key="1">
    <citation type="submission" date="2023-04" db="EMBL/GenBank/DDBJ databases">
        <title>Draft Genome sequencing of Naganishia species isolated from polar environments using Oxford Nanopore Technology.</title>
        <authorList>
            <person name="Leo P."/>
            <person name="Venkateswaran K."/>
        </authorList>
    </citation>
    <scope>NUCLEOTIDE SEQUENCE</scope>
    <source>
        <strain evidence="1">MNA-CCFEE 5261</strain>
    </source>
</reference>
<proteinExistence type="predicted"/>
<sequence length="658" mass="74444">MDGRPKSIAELTREANEGIHWNTRYPLKIWLTSVNKLRDKALEYQQAGRNDIAFILMARAATIIIQKLPTHPEYSKVYSQQDKVKLAKTGEQYIKYLTALRERVEHDIARWTAIAQAEAVKRTSTPSQPHRPEVSRNRDRNRSQEKGDSLLTAALHELQVHDTRRSESPSTDQASVHHTFEYPKMPDARDYMTKIAYQPPASSSTQQQTDHDQYGRYGDRIAAPSVPQRPMDYNRLQPRPSGDPTWTYSSSQHYRLPLTSSPSPAPSDSIESPREQPVNNDASSRADPMTRRKTGRLLSMRVPSQLISKFLNIAQKNTKKRVETLGLLLGTEHMQYGSIPQLVVEVLLIPKQTGTSDTCAMLSEEEVLAVSLERGLDCLGWIHTHPTQSCFMSSMDLHTHASYQQMLPEAIAIVCAPSQNNGYRTHGEATEPRRQLSDTVEWRPSGGLSGSKRKVVMNYTLNIMPEKTPTLLSKIVRMSLLSHTSAAKYFSSLALHSRRVALLGNKDLPPYFNHGEPAQYPRKDPKGKKPVREGEEEEVDDREWELRVGCPSLPSFRLLQPRLLTPTRSSASEAFVTAALSIHVCNGSSWHACVTKHHCTNELKGSRQAFIEYRKQAQESTSPSRVIDLWYAKTDTQSPNVLENQLFIHVFPVIRAHH</sequence>
<dbReference type="EMBL" id="JASBWR010000066">
    <property type="protein sequence ID" value="KAJ9100099.1"/>
    <property type="molecule type" value="Genomic_DNA"/>
</dbReference>
<evidence type="ECO:0000313" key="2">
    <source>
        <dbReference type="Proteomes" id="UP001241377"/>
    </source>
</evidence>
<comment type="caution">
    <text evidence="1">The sequence shown here is derived from an EMBL/GenBank/DDBJ whole genome shotgun (WGS) entry which is preliminary data.</text>
</comment>
<name>A0ACC2VLT5_9TREE</name>
<evidence type="ECO:0000313" key="1">
    <source>
        <dbReference type="EMBL" id="KAJ9100099.1"/>
    </source>
</evidence>
<keyword evidence="2" id="KW-1185">Reference proteome</keyword>
<dbReference type="Proteomes" id="UP001241377">
    <property type="component" value="Unassembled WGS sequence"/>
</dbReference>
<organism evidence="1 2">
    <name type="scientific">Naganishia cerealis</name>
    <dbReference type="NCBI Taxonomy" id="610337"/>
    <lineage>
        <taxon>Eukaryota</taxon>
        <taxon>Fungi</taxon>
        <taxon>Dikarya</taxon>
        <taxon>Basidiomycota</taxon>
        <taxon>Agaricomycotina</taxon>
        <taxon>Tremellomycetes</taxon>
        <taxon>Filobasidiales</taxon>
        <taxon>Filobasidiaceae</taxon>
        <taxon>Naganishia</taxon>
    </lineage>
</organism>
<protein>
    <submittedName>
        <fullName evidence="1">Uncharacterized protein</fullName>
    </submittedName>
</protein>
<accession>A0ACC2VLT5</accession>
<gene>
    <name evidence="1" type="ORF">QFC19_005779</name>
</gene>